<sequence length="185" mass="19329">MHAFVLVACLAAVSSAATVPTTSGGGNVARRSGGGLESLHQATRREGDKDLVPANWPMSHCGCDNKLAEKDTNDAVAALVAQIPDGGLPFAGTSIHSISGGTVAFLCRWEEKNHELVHKGDVTEALKVVTDRCGLYKAGSLSGHIAGKKPDDGFGFWVGYMQWTDGLDFCKDAAASPATDCPKSK</sequence>
<evidence type="ECO:0000313" key="2">
    <source>
        <dbReference type="EMBL" id="UNI18470.1"/>
    </source>
</evidence>
<dbReference type="OrthoDB" id="5006988at2759"/>
<feature type="chain" id="PRO_5040394957" description="Ecp2 effector protein domain-containing protein" evidence="1">
    <location>
        <begin position="17"/>
        <end position="185"/>
    </location>
</feature>
<feature type="signal peptide" evidence="1">
    <location>
        <begin position="1"/>
        <end position="16"/>
    </location>
</feature>
<protein>
    <recommendedName>
        <fullName evidence="4">Ecp2 effector protein domain-containing protein</fullName>
    </recommendedName>
</protein>
<name>A0A9Q8V9P1_9HYPO</name>
<dbReference type="KEGG" id="ptkz:JDV02_004738"/>
<evidence type="ECO:0000313" key="3">
    <source>
        <dbReference type="Proteomes" id="UP000829364"/>
    </source>
</evidence>
<dbReference type="AlphaFoldDB" id="A0A9Q8V9P1"/>
<dbReference type="GeneID" id="72066689"/>
<keyword evidence="1" id="KW-0732">Signal</keyword>
<accession>A0A9Q8V9P1</accession>
<evidence type="ECO:0000256" key="1">
    <source>
        <dbReference type="SAM" id="SignalP"/>
    </source>
</evidence>
<dbReference type="Proteomes" id="UP000829364">
    <property type="component" value="Chromosome 4"/>
</dbReference>
<dbReference type="EMBL" id="CP086357">
    <property type="protein sequence ID" value="UNI18470.1"/>
    <property type="molecule type" value="Genomic_DNA"/>
</dbReference>
<keyword evidence="3" id="KW-1185">Reference proteome</keyword>
<proteinExistence type="predicted"/>
<evidence type="ECO:0008006" key="4">
    <source>
        <dbReference type="Google" id="ProtNLM"/>
    </source>
</evidence>
<organism evidence="2 3">
    <name type="scientific">Purpureocillium takamizusanense</name>
    <dbReference type="NCBI Taxonomy" id="2060973"/>
    <lineage>
        <taxon>Eukaryota</taxon>
        <taxon>Fungi</taxon>
        <taxon>Dikarya</taxon>
        <taxon>Ascomycota</taxon>
        <taxon>Pezizomycotina</taxon>
        <taxon>Sordariomycetes</taxon>
        <taxon>Hypocreomycetidae</taxon>
        <taxon>Hypocreales</taxon>
        <taxon>Ophiocordycipitaceae</taxon>
        <taxon>Purpureocillium</taxon>
    </lineage>
</organism>
<dbReference type="RefSeq" id="XP_047841951.1">
    <property type="nucleotide sequence ID" value="XM_047985971.1"/>
</dbReference>
<reference evidence="2" key="1">
    <citation type="submission" date="2021-11" db="EMBL/GenBank/DDBJ databases">
        <title>Purpureocillium_takamizusanense_genome.</title>
        <authorList>
            <person name="Nguyen N.-H."/>
        </authorList>
    </citation>
    <scope>NUCLEOTIDE SEQUENCE</scope>
    <source>
        <strain evidence="2">PT3</strain>
    </source>
</reference>
<gene>
    <name evidence="2" type="ORF">JDV02_004738</name>
</gene>